<dbReference type="InterPro" id="IPR004456">
    <property type="entry name" value="Pglycerate_mutase_ApgM"/>
</dbReference>
<evidence type="ECO:0000256" key="6">
    <source>
        <dbReference type="ARBA" id="ARBA00023235"/>
    </source>
</evidence>
<keyword evidence="9" id="KW-1185">Reference proteome</keyword>
<evidence type="ECO:0000313" key="8">
    <source>
        <dbReference type="EMBL" id="MBY0754976.1"/>
    </source>
</evidence>
<keyword evidence="6" id="KW-0413">Isomerase</keyword>
<dbReference type="RefSeq" id="WP_221859880.1">
    <property type="nucleotide sequence ID" value="NZ_JAIKTU010000004.1"/>
</dbReference>
<evidence type="ECO:0000256" key="3">
    <source>
        <dbReference type="ARBA" id="ARBA00004921"/>
    </source>
</evidence>
<organism evidence="8 9">
    <name type="scientific">Clostridium sardiniense</name>
    <name type="common">Clostridium absonum</name>
    <dbReference type="NCBI Taxonomy" id="29369"/>
    <lineage>
        <taxon>Bacteria</taxon>
        <taxon>Bacillati</taxon>
        <taxon>Bacillota</taxon>
        <taxon>Clostridia</taxon>
        <taxon>Eubacteriales</taxon>
        <taxon>Clostridiaceae</taxon>
        <taxon>Clostridium</taxon>
    </lineage>
</organism>
<evidence type="ECO:0000313" key="9">
    <source>
        <dbReference type="Proteomes" id="UP001299068"/>
    </source>
</evidence>
<name>A0ABS7KW01_CLOSR</name>
<dbReference type="Pfam" id="PF01676">
    <property type="entry name" value="Metalloenzyme"/>
    <property type="match status" value="1"/>
</dbReference>
<dbReference type="Gene3D" id="3.40.720.10">
    <property type="entry name" value="Alkaline Phosphatase, subunit A"/>
    <property type="match status" value="1"/>
</dbReference>
<evidence type="ECO:0000256" key="4">
    <source>
        <dbReference type="ARBA" id="ARBA00005524"/>
    </source>
</evidence>
<comment type="catalytic activity">
    <reaction evidence="1">
        <text>(2R)-2-phosphoglycerate = (2R)-3-phosphoglycerate</text>
        <dbReference type="Rhea" id="RHEA:15901"/>
        <dbReference type="ChEBI" id="CHEBI:58272"/>
        <dbReference type="ChEBI" id="CHEBI:58289"/>
        <dbReference type="EC" id="5.4.2.12"/>
    </reaction>
</comment>
<dbReference type="Pfam" id="PF10143">
    <property type="entry name" value="PhosphMutase"/>
    <property type="match status" value="1"/>
</dbReference>
<evidence type="ECO:0000256" key="5">
    <source>
        <dbReference type="ARBA" id="ARBA00023152"/>
    </source>
</evidence>
<comment type="function">
    <text evidence="2">Catalyzes the interconversion of 2-phosphoglycerate and 3-phosphoglycerate.</text>
</comment>
<dbReference type="InterPro" id="IPR006124">
    <property type="entry name" value="Metalloenzyme"/>
</dbReference>
<dbReference type="InterPro" id="IPR042253">
    <property type="entry name" value="Pglycerate_mutase_ApgM_sf"/>
</dbReference>
<dbReference type="SUPFAM" id="SSF53649">
    <property type="entry name" value="Alkaline phosphatase-like"/>
    <property type="match status" value="1"/>
</dbReference>
<comment type="similarity">
    <text evidence="4">Belongs to the BPG-independent phosphoglycerate mutase family. A-PGAM subfamily.</text>
</comment>
<accession>A0ABS7KW01</accession>
<protein>
    <recommendedName>
        <fullName evidence="7">Metalloenzyme domain-containing protein</fullName>
    </recommendedName>
</protein>
<dbReference type="PANTHER" id="PTHR31209">
    <property type="entry name" value="COFACTOR-INDEPENDENT PHOSPHOGLYCERATE MUTASE"/>
    <property type="match status" value="1"/>
</dbReference>
<dbReference type="Gene3D" id="3.30.70.2130">
    <property type="entry name" value="Metalloenzyme domain"/>
    <property type="match status" value="1"/>
</dbReference>
<dbReference type="EMBL" id="JAIKTU010000004">
    <property type="protein sequence ID" value="MBY0754976.1"/>
    <property type="molecule type" value="Genomic_DNA"/>
</dbReference>
<comment type="caution">
    <text evidence="8">The sequence shown here is derived from an EMBL/GenBank/DDBJ whole genome shotgun (WGS) entry which is preliminary data.</text>
</comment>
<proteinExistence type="inferred from homology"/>
<feature type="domain" description="Metalloenzyme" evidence="7">
    <location>
        <begin position="6"/>
        <end position="345"/>
    </location>
</feature>
<dbReference type="InterPro" id="IPR017850">
    <property type="entry name" value="Alkaline_phosphatase_core_sf"/>
</dbReference>
<reference evidence="8 9" key="1">
    <citation type="journal article" date="2021" name="Cell Host Microbe">
        <title>in vivo commensal control of Clostridioides difficile virulence.</title>
        <authorList>
            <person name="Girinathan B.P."/>
            <person name="Dibenedetto N."/>
            <person name="Worley J.N."/>
            <person name="Peltier J."/>
            <person name="Arrieta-Ortiz M.L."/>
            <person name="Rupa Christinal Immanuel S."/>
            <person name="Lavin R."/>
            <person name="Delaney M.L."/>
            <person name="Cummins C."/>
            <person name="Hoffmann M."/>
            <person name="Luo Y."/>
            <person name="Gonzalez-Escalona N."/>
            <person name="Allard M."/>
            <person name="Onderdonk A.B."/>
            <person name="Gerber G.K."/>
            <person name="Sonenshein A.L."/>
            <person name="Baliga N."/>
            <person name="Dupuy B."/>
            <person name="Bry L."/>
        </authorList>
    </citation>
    <scope>NUCLEOTIDE SEQUENCE [LARGE SCALE GENOMIC DNA]</scope>
    <source>
        <strain evidence="8 9">DSM 599</strain>
    </source>
</reference>
<keyword evidence="5" id="KW-0324">Glycolysis</keyword>
<evidence type="ECO:0000256" key="2">
    <source>
        <dbReference type="ARBA" id="ARBA00002315"/>
    </source>
</evidence>
<sequence length="382" mass="44195">MMRDKKILVILDGYFENTKKIKEVIDSKFKSLESITKFSYRGMMDSSIKGYDVDSLNCIFNILGYSPKENKIYERAYFEALSKGYKLKMDESVLRCNLVKIEDDRLKDFTSGLSKEESRAITHKFIENLEKNKSLSKDFKMIHCDAYRNLLFINKNYYSLKDIIFSKPHDNTGKMIGEIMPKSNIKEDNDGLLSILEFMRYSYSYFKNIGYEGIMLYPWGLSKKTSLTSMKEKFELDGAVIAGIDLLKGMGLSIGLKKINLSNATGDYDTLLIEKRNKGKEAIDKFDFLLIHINGCDELSHRKDTEGKAIFIEKIFTEMINPLLKHIEDNYSKYSMLITGDHITNSMNGMHERGEGEYLLLSSDYRNIKLKETMQLIELLLL</sequence>
<gene>
    <name evidence="8" type="ORF">K5V21_05850</name>
</gene>
<dbReference type="PANTHER" id="PTHR31209:SF4">
    <property type="entry name" value="2,3-BISPHOSPHOGLYCERATE-INDEPENDENT PHOSPHOGLYCERATE MUTASE"/>
    <property type="match status" value="1"/>
</dbReference>
<dbReference type="Proteomes" id="UP001299068">
    <property type="component" value="Unassembled WGS sequence"/>
</dbReference>
<comment type="pathway">
    <text evidence="3">Carbohydrate degradation.</text>
</comment>
<evidence type="ECO:0000256" key="1">
    <source>
        <dbReference type="ARBA" id="ARBA00000370"/>
    </source>
</evidence>
<evidence type="ECO:0000259" key="7">
    <source>
        <dbReference type="Pfam" id="PF01676"/>
    </source>
</evidence>